<accession>A0A4T0X7Z7</accession>
<dbReference type="PANTHER" id="PTHR47372:SF11">
    <property type="entry name" value="RE19971P"/>
    <property type="match status" value="1"/>
</dbReference>
<sequence>MAATNTMLKTLVFGLAGLYVIKVVTDTAPPKVTASSIQDKVNNANHNHNHINNHALPVYDSTEKSLQDLKKYVVSAGSDASQKAMGVYEDAYKKVLDAKKELEAKAAGTGSNRGWGWGLFWASKSTPDDVLKKKYDDAVENYEKMKKNIGSYGEPLQAKGEELGNKAQAKGEELGNKAQGYIERAKGFFKDRYSDLTNNKEFASDQLKESVRYYNQQAADAKAEWDATKGSWLRWRRAQSQEVQDRAEAKYNYFKAKNDEAVNQLVEYLKSTGEDAKQVLQDLTSQAKDKFYDAKGTVDSYAGDAKDRLVNAGYNAKGAVEDNAEYAKHYAAGVKDRVDQAGYDAKEAAKDNAEYAKHYAAGVKDRVEQAGYDAKEAAKDNAAYAQDRIQDQVQYVKDSAVDAKDKVAKAGEDTKHVLHNNAAYIRDYVLGVKDEAYELGKDAKENIEDNAAYVKDKAYYAGKNVKESVEDNAAYAKGKVADAKDSVVDNAAYAKDKAYYAGKDLKESVEDNAAYAKEKLADAKDSVVDNAAYAKDKAYYAGKDLKESVEDNAAYAKDQAYDAGSEAKKNAEGIIAGASKWLKDTGSATKHYFSDKYNSLWNNLGVFTAKNQEVAEEAVKYYDEEVRKAKAEYEATLGGWFGLKSPKPQVVQNAAREKLEILKAKDEAARRELARWKTLNDKT</sequence>
<dbReference type="OrthoDB" id="3976380at2759"/>
<feature type="chain" id="PRO_5020488849" evidence="1">
    <location>
        <begin position="28"/>
        <end position="683"/>
    </location>
</feature>
<reference evidence="2 3" key="1">
    <citation type="journal article" date="2019" name="Front. Genet.">
        <title>Whole-Genome Sequencing of the Opportunistic Yeast Pathogen Candida inconspicua Uncovers Its Hybrid Origin.</title>
        <authorList>
            <person name="Mixao V."/>
            <person name="Hansen A.P."/>
            <person name="Saus E."/>
            <person name="Boekhout T."/>
            <person name="Lass-Florl C."/>
            <person name="Gabaldon T."/>
        </authorList>
    </citation>
    <scope>NUCLEOTIDE SEQUENCE [LARGE SCALE GENOMIC DNA]</scope>
    <source>
        <strain evidence="2 3">CBS 180</strain>
    </source>
</reference>
<evidence type="ECO:0000256" key="1">
    <source>
        <dbReference type="SAM" id="SignalP"/>
    </source>
</evidence>
<dbReference type="AlphaFoldDB" id="A0A4T0X7Z7"/>
<dbReference type="Proteomes" id="UP000307173">
    <property type="component" value="Unassembled WGS sequence"/>
</dbReference>
<organism evidence="2 3">
    <name type="scientific">Pichia inconspicua</name>
    <dbReference type="NCBI Taxonomy" id="52247"/>
    <lineage>
        <taxon>Eukaryota</taxon>
        <taxon>Fungi</taxon>
        <taxon>Dikarya</taxon>
        <taxon>Ascomycota</taxon>
        <taxon>Saccharomycotina</taxon>
        <taxon>Pichiomycetes</taxon>
        <taxon>Pichiales</taxon>
        <taxon>Pichiaceae</taxon>
        <taxon>Pichia</taxon>
    </lineage>
</organism>
<keyword evidence="1" id="KW-0732">Signal</keyword>
<gene>
    <name evidence="2" type="ORF">CANINC_000336</name>
</gene>
<evidence type="ECO:0000313" key="3">
    <source>
        <dbReference type="Proteomes" id="UP000307173"/>
    </source>
</evidence>
<protein>
    <submittedName>
        <fullName evidence="2">Uncharacterized protein</fullName>
    </submittedName>
</protein>
<dbReference type="PANTHER" id="PTHR47372">
    <property type="entry name" value="DAUER UP-REGULATED-RELATED"/>
    <property type="match status" value="1"/>
</dbReference>
<dbReference type="Gene3D" id="1.20.120.20">
    <property type="entry name" value="Apolipoprotein"/>
    <property type="match status" value="1"/>
</dbReference>
<comment type="caution">
    <text evidence="2">The sequence shown here is derived from an EMBL/GenBank/DDBJ whole genome shotgun (WGS) entry which is preliminary data.</text>
</comment>
<keyword evidence="3" id="KW-1185">Reference proteome</keyword>
<feature type="signal peptide" evidence="1">
    <location>
        <begin position="1"/>
        <end position="27"/>
    </location>
</feature>
<name>A0A4T0X7Z7_9ASCO</name>
<proteinExistence type="predicted"/>
<dbReference type="EMBL" id="SELW01000049">
    <property type="protein sequence ID" value="TID31092.1"/>
    <property type="molecule type" value="Genomic_DNA"/>
</dbReference>
<evidence type="ECO:0000313" key="2">
    <source>
        <dbReference type="EMBL" id="TID31092.1"/>
    </source>
</evidence>